<keyword evidence="2" id="KW-1185">Reference proteome</keyword>
<sequence>MTKSRIVEILERDLNHASSMLDLLRNGAVIKSGDVETAEYREELEERIAKLEMRIQNCEAIEGLPKPR</sequence>
<accession>A0ABY5WWJ5</accession>
<gene>
    <name evidence="1" type="ORF">K3722_00415</name>
</gene>
<evidence type="ECO:0000313" key="2">
    <source>
        <dbReference type="Proteomes" id="UP001058184"/>
    </source>
</evidence>
<organism evidence="1 2">
    <name type="scientific">Leisingera caerulea</name>
    <name type="common">Phaeobacter caeruleus</name>
    <dbReference type="NCBI Taxonomy" id="506591"/>
    <lineage>
        <taxon>Bacteria</taxon>
        <taxon>Pseudomonadati</taxon>
        <taxon>Pseudomonadota</taxon>
        <taxon>Alphaproteobacteria</taxon>
        <taxon>Rhodobacterales</taxon>
        <taxon>Roseobacteraceae</taxon>
        <taxon>Leisingera</taxon>
    </lineage>
</organism>
<name>A0ABY5WWJ5_LEICA</name>
<dbReference type="EMBL" id="CP081078">
    <property type="protein sequence ID" value="UWQ58632.1"/>
    <property type="molecule type" value="Genomic_DNA"/>
</dbReference>
<dbReference type="RefSeq" id="WP_260002627.1">
    <property type="nucleotide sequence ID" value="NZ_CP081078.1"/>
</dbReference>
<evidence type="ECO:0000313" key="1">
    <source>
        <dbReference type="EMBL" id="UWQ58632.1"/>
    </source>
</evidence>
<proteinExistence type="predicted"/>
<reference evidence="1" key="1">
    <citation type="submission" date="2021-08" db="EMBL/GenBank/DDBJ databases">
        <authorList>
            <person name="Nwanade C."/>
            <person name="Wang M."/>
            <person name="Masoudi A."/>
            <person name="Yu Z."/>
            <person name="Liu J."/>
        </authorList>
    </citation>
    <scope>NUCLEOTIDE SEQUENCE</scope>
    <source>
        <strain evidence="1">S141</strain>
    </source>
</reference>
<dbReference type="Proteomes" id="UP001058184">
    <property type="component" value="Chromosome"/>
</dbReference>
<protein>
    <submittedName>
        <fullName evidence="1">Uncharacterized protein</fullName>
    </submittedName>
</protein>